<reference evidence="2 3" key="1">
    <citation type="submission" date="2019-07" db="EMBL/GenBank/DDBJ databases">
        <title>De Novo Assembly of kiwifruit Actinidia rufa.</title>
        <authorList>
            <person name="Sugita-Konishi S."/>
            <person name="Sato K."/>
            <person name="Mori E."/>
            <person name="Abe Y."/>
            <person name="Kisaki G."/>
            <person name="Hamano K."/>
            <person name="Suezawa K."/>
            <person name="Otani M."/>
            <person name="Fukuda T."/>
            <person name="Manabe T."/>
            <person name="Gomi K."/>
            <person name="Tabuchi M."/>
            <person name="Akimitsu K."/>
            <person name="Kataoka I."/>
        </authorList>
    </citation>
    <scope>NUCLEOTIDE SEQUENCE [LARGE SCALE GENOMIC DNA]</scope>
    <source>
        <strain evidence="3">cv. Fuchu</strain>
    </source>
</reference>
<name>A0A7J0EQZ8_9ERIC</name>
<accession>A0A7J0EQZ8</accession>
<feature type="compositionally biased region" description="Polar residues" evidence="1">
    <location>
        <begin position="107"/>
        <end position="132"/>
    </location>
</feature>
<feature type="compositionally biased region" description="Acidic residues" evidence="1">
    <location>
        <begin position="81"/>
        <end position="95"/>
    </location>
</feature>
<comment type="caution">
    <text evidence="2">The sequence shown here is derived from an EMBL/GenBank/DDBJ whole genome shotgun (WGS) entry which is preliminary data.</text>
</comment>
<gene>
    <name evidence="2" type="ORF">Acr_06g0008510</name>
</gene>
<dbReference type="OrthoDB" id="1650946at2759"/>
<dbReference type="EMBL" id="BJWL01000006">
    <property type="protein sequence ID" value="GFY88911.1"/>
    <property type="molecule type" value="Genomic_DNA"/>
</dbReference>
<dbReference type="Proteomes" id="UP000585474">
    <property type="component" value="Unassembled WGS sequence"/>
</dbReference>
<organism evidence="2 3">
    <name type="scientific">Actinidia rufa</name>
    <dbReference type="NCBI Taxonomy" id="165716"/>
    <lineage>
        <taxon>Eukaryota</taxon>
        <taxon>Viridiplantae</taxon>
        <taxon>Streptophyta</taxon>
        <taxon>Embryophyta</taxon>
        <taxon>Tracheophyta</taxon>
        <taxon>Spermatophyta</taxon>
        <taxon>Magnoliopsida</taxon>
        <taxon>eudicotyledons</taxon>
        <taxon>Gunneridae</taxon>
        <taxon>Pentapetalae</taxon>
        <taxon>asterids</taxon>
        <taxon>Ericales</taxon>
        <taxon>Actinidiaceae</taxon>
        <taxon>Actinidia</taxon>
    </lineage>
</organism>
<sequence>MAKGDKVLLSPSFIANYVPVYEREKMENIRRNNEVCRSLGVKRITPSSIGLVQHKRSTAKAKRTKRSNGELDDVDYRSQDDEYDHDDSDSSDSFEQEVGKPKFISRATCSDNMMSERVTQSTPKSNMDSQSLLPPITQPQSEGLPKKNIVPCTGGEHAARMASKIGMEVRTHVMDLGIHRWKVVDDIVKVPIP</sequence>
<dbReference type="AlphaFoldDB" id="A0A7J0EQZ8"/>
<evidence type="ECO:0000313" key="3">
    <source>
        <dbReference type="Proteomes" id="UP000585474"/>
    </source>
</evidence>
<feature type="region of interest" description="Disordered" evidence="1">
    <location>
        <begin position="50"/>
        <end position="146"/>
    </location>
</feature>
<protein>
    <submittedName>
        <fullName evidence="2">Uncharacterized protein</fullName>
    </submittedName>
</protein>
<evidence type="ECO:0000313" key="2">
    <source>
        <dbReference type="EMBL" id="GFY88911.1"/>
    </source>
</evidence>
<feature type="compositionally biased region" description="Basic residues" evidence="1">
    <location>
        <begin position="53"/>
        <end position="66"/>
    </location>
</feature>
<keyword evidence="3" id="KW-1185">Reference proteome</keyword>
<proteinExistence type="predicted"/>
<evidence type="ECO:0000256" key="1">
    <source>
        <dbReference type="SAM" id="MobiDB-lite"/>
    </source>
</evidence>